<feature type="region of interest" description="Disordered" evidence="1">
    <location>
        <begin position="166"/>
        <end position="239"/>
    </location>
</feature>
<dbReference type="Proteomes" id="UP001281761">
    <property type="component" value="Unassembled WGS sequence"/>
</dbReference>
<dbReference type="EMBL" id="JARBJD010000372">
    <property type="protein sequence ID" value="KAK2942971.1"/>
    <property type="molecule type" value="Genomic_DNA"/>
</dbReference>
<proteinExistence type="predicted"/>
<sequence length="239" mass="26611">MRASHLYDVLWVYGLQLAQTGEVKDLSLYKNVHAEQEGDQTQKENKSSEGIVETEGECSIDWIKDHSHSILVDCIVGLGCTSRTVPSCSSANLARRIANITPADTNIFAEEEESSQYEGSTEIERSGGEAGRSDQPNRADRRVYHQIVGDVSEQDKARCAIHVGRRGGAEAKGGGEGESGGRDDTEFDVQAAELFLKITEEEEKRMKEENSSNRNASHESAYKKRGHRILRRRRERSLS</sequence>
<feature type="compositionally biased region" description="Basic and acidic residues" evidence="1">
    <location>
        <begin position="122"/>
        <end position="139"/>
    </location>
</feature>
<feature type="compositionally biased region" description="Basic residues" evidence="1">
    <location>
        <begin position="223"/>
        <end position="239"/>
    </location>
</feature>
<organism evidence="2 3">
    <name type="scientific">Blattamonas nauphoetae</name>
    <dbReference type="NCBI Taxonomy" id="2049346"/>
    <lineage>
        <taxon>Eukaryota</taxon>
        <taxon>Metamonada</taxon>
        <taxon>Preaxostyla</taxon>
        <taxon>Oxymonadida</taxon>
        <taxon>Blattamonas</taxon>
    </lineage>
</organism>
<evidence type="ECO:0000313" key="2">
    <source>
        <dbReference type="EMBL" id="KAK2942971.1"/>
    </source>
</evidence>
<protein>
    <submittedName>
        <fullName evidence="2">Uncharacterized protein</fullName>
    </submittedName>
</protein>
<comment type="caution">
    <text evidence="2">The sequence shown here is derived from an EMBL/GenBank/DDBJ whole genome shotgun (WGS) entry which is preliminary data.</text>
</comment>
<name>A0ABQ9WX22_9EUKA</name>
<reference evidence="2 3" key="1">
    <citation type="journal article" date="2022" name="bioRxiv">
        <title>Genomics of Preaxostyla Flagellates Illuminates Evolutionary Transitions and the Path Towards Mitochondrial Loss.</title>
        <authorList>
            <person name="Novak L.V.F."/>
            <person name="Treitli S.C."/>
            <person name="Pyrih J."/>
            <person name="Halakuc P."/>
            <person name="Pipaliya S.V."/>
            <person name="Vacek V."/>
            <person name="Brzon O."/>
            <person name="Soukal P."/>
            <person name="Eme L."/>
            <person name="Dacks J.B."/>
            <person name="Karnkowska A."/>
            <person name="Elias M."/>
            <person name="Hampl V."/>
        </authorList>
    </citation>
    <scope>NUCLEOTIDE SEQUENCE [LARGE SCALE GENOMIC DNA]</scope>
    <source>
        <strain evidence="2">NAU3</strain>
        <tissue evidence="2">Gut</tissue>
    </source>
</reference>
<keyword evidence="3" id="KW-1185">Reference proteome</keyword>
<feature type="compositionally biased region" description="Basic and acidic residues" evidence="1">
    <location>
        <begin position="167"/>
        <end position="184"/>
    </location>
</feature>
<accession>A0ABQ9WX22</accession>
<evidence type="ECO:0000313" key="3">
    <source>
        <dbReference type="Proteomes" id="UP001281761"/>
    </source>
</evidence>
<evidence type="ECO:0000256" key="1">
    <source>
        <dbReference type="SAM" id="MobiDB-lite"/>
    </source>
</evidence>
<feature type="compositionally biased region" description="Basic and acidic residues" evidence="1">
    <location>
        <begin position="198"/>
        <end position="222"/>
    </location>
</feature>
<feature type="region of interest" description="Disordered" evidence="1">
    <location>
        <begin position="110"/>
        <end position="139"/>
    </location>
</feature>
<gene>
    <name evidence="2" type="ORF">BLNAU_22130</name>
</gene>